<sequence length="99" mass="10842">MGRSNDAISLFFFFFVGGGCAFLLRLYVPDSELVVVGQNVRPGSLEFELQGATSCGSNSNNTDVDDSMKRSPVVLVRIPNLQSVRQADISKWGLRSIWG</sequence>
<dbReference type="AlphaFoldDB" id="A0AAD7EL13"/>
<protein>
    <submittedName>
        <fullName evidence="2">Uncharacterized protein</fullName>
    </submittedName>
</protein>
<organism evidence="2 3">
    <name type="scientific">Mycena albidolilacea</name>
    <dbReference type="NCBI Taxonomy" id="1033008"/>
    <lineage>
        <taxon>Eukaryota</taxon>
        <taxon>Fungi</taxon>
        <taxon>Dikarya</taxon>
        <taxon>Basidiomycota</taxon>
        <taxon>Agaricomycotina</taxon>
        <taxon>Agaricomycetes</taxon>
        <taxon>Agaricomycetidae</taxon>
        <taxon>Agaricales</taxon>
        <taxon>Marasmiineae</taxon>
        <taxon>Mycenaceae</taxon>
        <taxon>Mycena</taxon>
    </lineage>
</organism>
<evidence type="ECO:0000256" key="1">
    <source>
        <dbReference type="SAM" id="Phobius"/>
    </source>
</evidence>
<evidence type="ECO:0000313" key="3">
    <source>
        <dbReference type="Proteomes" id="UP001218218"/>
    </source>
</evidence>
<feature type="transmembrane region" description="Helical" evidence="1">
    <location>
        <begin position="7"/>
        <end position="28"/>
    </location>
</feature>
<name>A0AAD7EL13_9AGAR</name>
<proteinExistence type="predicted"/>
<keyword evidence="1" id="KW-0812">Transmembrane</keyword>
<dbReference type="Proteomes" id="UP001218218">
    <property type="component" value="Unassembled WGS sequence"/>
</dbReference>
<comment type="caution">
    <text evidence="2">The sequence shown here is derived from an EMBL/GenBank/DDBJ whole genome shotgun (WGS) entry which is preliminary data.</text>
</comment>
<keyword evidence="1" id="KW-1133">Transmembrane helix</keyword>
<evidence type="ECO:0000313" key="2">
    <source>
        <dbReference type="EMBL" id="KAJ7331082.1"/>
    </source>
</evidence>
<dbReference type="PROSITE" id="PS51257">
    <property type="entry name" value="PROKAR_LIPOPROTEIN"/>
    <property type="match status" value="1"/>
</dbReference>
<dbReference type="EMBL" id="JARIHO010000036">
    <property type="protein sequence ID" value="KAJ7331082.1"/>
    <property type="molecule type" value="Genomic_DNA"/>
</dbReference>
<reference evidence="2" key="1">
    <citation type="submission" date="2023-03" db="EMBL/GenBank/DDBJ databases">
        <title>Massive genome expansion in bonnet fungi (Mycena s.s.) driven by repeated elements and novel gene families across ecological guilds.</title>
        <authorList>
            <consortium name="Lawrence Berkeley National Laboratory"/>
            <person name="Harder C.B."/>
            <person name="Miyauchi S."/>
            <person name="Viragh M."/>
            <person name="Kuo A."/>
            <person name="Thoen E."/>
            <person name="Andreopoulos B."/>
            <person name="Lu D."/>
            <person name="Skrede I."/>
            <person name="Drula E."/>
            <person name="Henrissat B."/>
            <person name="Morin E."/>
            <person name="Kohler A."/>
            <person name="Barry K."/>
            <person name="LaButti K."/>
            <person name="Morin E."/>
            <person name="Salamov A."/>
            <person name="Lipzen A."/>
            <person name="Mereny Z."/>
            <person name="Hegedus B."/>
            <person name="Baldrian P."/>
            <person name="Stursova M."/>
            <person name="Weitz H."/>
            <person name="Taylor A."/>
            <person name="Grigoriev I.V."/>
            <person name="Nagy L.G."/>
            <person name="Martin F."/>
            <person name="Kauserud H."/>
        </authorList>
    </citation>
    <scope>NUCLEOTIDE SEQUENCE</scope>
    <source>
        <strain evidence="2">CBHHK002</strain>
    </source>
</reference>
<accession>A0AAD7EL13</accession>
<keyword evidence="3" id="KW-1185">Reference proteome</keyword>
<keyword evidence="1" id="KW-0472">Membrane</keyword>
<gene>
    <name evidence="2" type="ORF">DFH08DRAFT_882263</name>
</gene>